<dbReference type="InterPro" id="IPR006619">
    <property type="entry name" value="PGRP_domain_met/bac"/>
</dbReference>
<protein>
    <submittedName>
        <fullName evidence="6">Peptidoglycan recognition protein</fullName>
    </submittedName>
</protein>
<dbReference type="InterPro" id="IPR036505">
    <property type="entry name" value="Amidase/PGRP_sf"/>
</dbReference>
<feature type="region of interest" description="Disordered" evidence="2">
    <location>
        <begin position="161"/>
        <end position="197"/>
    </location>
</feature>
<evidence type="ECO:0000313" key="6">
    <source>
        <dbReference type="EMBL" id="MFC7221035.1"/>
    </source>
</evidence>
<accession>A0ABW2GJU1</accession>
<name>A0ABW2GJU1_9ACTN</name>
<dbReference type="InterPro" id="IPR015510">
    <property type="entry name" value="PGRP"/>
</dbReference>
<evidence type="ECO:0000256" key="2">
    <source>
        <dbReference type="SAM" id="MobiDB-lite"/>
    </source>
</evidence>
<evidence type="ECO:0000256" key="1">
    <source>
        <dbReference type="ARBA" id="ARBA00007553"/>
    </source>
</evidence>
<evidence type="ECO:0000259" key="5">
    <source>
        <dbReference type="SMART" id="SM00701"/>
    </source>
</evidence>
<feature type="domain" description="N-acetylmuramoyl-L-alanine amidase" evidence="4">
    <location>
        <begin position="270"/>
        <end position="430"/>
    </location>
</feature>
<comment type="caution">
    <text evidence="6">The sequence shown here is derived from an EMBL/GenBank/DDBJ whole genome shotgun (WGS) entry which is preliminary data.</text>
</comment>
<dbReference type="SUPFAM" id="SSF55846">
    <property type="entry name" value="N-acetylmuramoyl-L-alanine amidase-like"/>
    <property type="match status" value="1"/>
</dbReference>
<gene>
    <name evidence="6" type="ORF">ACFQLX_23170</name>
</gene>
<feature type="region of interest" description="Disordered" evidence="2">
    <location>
        <begin position="38"/>
        <end position="76"/>
    </location>
</feature>
<dbReference type="SMART" id="SM00701">
    <property type="entry name" value="PGRP"/>
    <property type="match status" value="1"/>
</dbReference>
<comment type="similarity">
    <text evidence="1">Belongs to the N-acetylmuramoyl-L-alanine amidase 2 family.</text>
</comment>
<evidence type="ECO:0000313" key="7">
    <source>
        <dbReference type="Proteomes" id="UP001596413"/>
    </source>
</evidence>
<dbReference type="CDD" id="cd06583">
    <property type="entry name" value="PGRP"/>
    <property type="match status" value="1"/>
</dbReference>
<dbReference type="Pfam" id="PF01510">
    <property type="entry name" value="Amidase_2"/>
    <property type="match status" value="1"/>
</dbReference>
<evidence type="ECO:0000256" key="3">
    <source>
        <dbReference type="SAM" id="SignalP"/>
    </source>
</evidence>
<evidence type="ECO:0000259" key="4">
    <source>
        <dbReference type="SMART" id="SM00644"/>
    </source>
</evidence>
<dbReference type="InterPro" id="IPR002502">
    <property type="entry name" value="Amidase_domain"/>
</dbReference>
<organism evidence="6 7">
    <name type="scientific">Streptomyces polyrhachis</name>
    <dbReference type="NCBI Taxonomy" id="1282885"/>
    <lineage>
        <taxon>Bacteria</taxon>
        <taxon>Bacillati</taxon>
        <taxon>Actinomycetota</taxon>
        <taxon>Actinomycetes</taxon>
        <taxon>Kitasatosporales</taxon>
        <taxon>Streptomycetaceae</taxon>
        <taxon>Streptomyces</taxon>
    </lineage>
</organism>
<feature type="chain" id="PRO_5047108054" evidence="3">
    <location>
        <begin position="30"/>
        <end position="450"/>
    </location>
</feature>
<dbReference type="PANTHER" id="PTHR11022:SF41">
    <property type="entry name" value="PEPTIDOGLYCAN-RECOGNITION PROTEIN LC-RELATED"/>
    <property type="match status" value="1"/>
</dbReference>
<feature type="signal peptide" evidence="3">
    <location>
        <begin position="1"/>
        <end position="29"/>
    </location>
</feature>
<dbReference type="RefSeq" id="WP_386418122.1">
    <property type="nucleotide sequence ID" value="NZ_JBHSZO010000048.1"/>
</dbReference>
<sequence>MRPLTVSSIGALAAAALASLALVPTAATADTSPRTALAASAAAAETPGATQSLPLLPLPGTRADQSPAAASSVGLPPREVHPFSMIGIVWRDPSVELHGTVQVRTRARGGDRWSDWQTLATHGDHAPDLGSQEAAGPARGGTAPLWVGDCDGVQVRVTAAPTSNKARPSLPSGLRVELVDPGADDESPDPAADEDRTTVATAADEAGAQAAAVNAGLTTSDGLEVKALSKRASELEATQFNPALAPAKRPFVGPRPGIVTRRGWGADERLREKKLHYTRTVRAAFVHHSATGNGYRCAQSASVLRGIYRYHVQSLGWADLGYNFAIDKCGRIFEGRAGGVAKPVLGAHTFGFNQNSMGIVVLGTFDTSAPSAAAVRSVSRLTAWKLGLYGGNPGSSVTMVSAGGKYAPGKRVRLRVISGHRDGFTTACPGARLYGKLPTARTGSAQLQGR</sequence>
<feature type="domain" description="Peptidoglycan recognition protein family" evidence="5">
    <location>
        <begin position="256"/>
        <end position="404"/>
    </location>
</feature>
<dbReference type="Proteomes" id="UP001596413">
    <property type="component" value="Unassembled WGS sequence"/>
</dbReference>
<keyword evidence="7" id="KW-1185">Reference proteome</keyword>
<reference evidence="7" key="1">
    <citation type="journal article" date="2019" name="Int. J. Syst. Evol. Microbiol.">
        <title>The Global Catalogue of Microorganisms (GCM) 10K type strain sequencing project: providing services to taxonomists for standard genome sequencing and annotation.</title>
        <authorList>
            <consortium name="The Broad Institute Genomics Platform"/>
            <consortium name="The Broad Institute Genome Sequencing Center for Infectious Disease"/>
            <person name="Wu L."/>
            <person name="Ma J."/>
        </authorList>
    </citation>
    <scope>NUCLEOTIDE SEQUENCE [LARGE SCALE GENOMIC DNA]</scope>
    <source>
        <strain evidence="7">CGMCC 1.13681</strain>
    </source>
</reference>
<feature type="compositionally biased region" description="Acidic residues" evidence="2">
    <location>
        <begin position="182"/>
        <end position="192"/>
    </location>
</feature>
<dbReference type="EMBL" id="JBHSZO010000048">
    <property type="protein sequence ID" value="MFC7221035.1"/>
    <property type="molecule type" value="Genomic_DNA"/>
</dbReference>
<proteinExistence type="inferred from homology"/>
<feature type="compositionally biased region" description="Low complexity" evidence="2">
    <location>
        <begin position="38"/>
        <end position="50"/>
    </location>
</feature>
<feature type="region of interest" description="Disordered" evidence="2">
    <location>
        <begin position="121"/>
        <end position="142"/>
    </location>
</feature>
<dbReference type="Gene3D" id="3.40.80.10">
    <property type="entry name" value="Peptidoglycan recognition protein-like"/>
    <property type="match status" value="1"/>
</dbReference>
<dbReference type="SMART" id="SM00644">
    <property type="entry name" value="Ami_2"/>
    <property type="match status" value="1"/>
</dbReference>
<keyword evidence="3" id="KW-0732">Signal</keyword>
<dbReference type="PANTHER" id="PTHR11022">
    <property type="entry name" value="PEPTIDOGLYCAN RECOGNITION PROTEIN"/>
    <property type="match status" value="1"/>
</dbReference>